<accession>A0A059J1G9</accession>
<dbReference type="Proteomes" id="UP000024533">
    <property type="component" value="Unassembled WGS sequence"/>
</dbReference>
<sequence length="160" mass="17507">MHLAMALTLVPAPKQEAVQPLVGQLSPPAHETSSIFNLGFYPLPVSMTPRADWAFNAEFGEKEENVLNEQTGASFCDKQRRSGKNGGLFFFCTNVERDGWMSVAVRLKRLLVAAADRQRRCDTERSLGLSAAHSLAMTIIATSKAEQAGRSLTLVKSEPD</sequence>
<comment type="caution">
    <text evidence="1">The sequence shown here is derived from an EMBL/GenBank/DDBJ whole genome shotgun (WGS) entry which is preliminary data.</text>
</comment>
<organism evidence="1 2">
    <name type="scientific">Trichophyton interdigitale (strain MR816)</name>
    <dbReference type="NCBI Taxonomy" id="1215338"/>
    <lineage>
        <taxon>Eukaryota</taxon>
        <taxon>Fungi</taxon>
        <taxon>Dikarya</taxon>
        <taxon>Ascomycota</taxon>
        <taxon>Pezizomycotina</taxon>
        <taxon>Eurotiomycetes</taxon>
        <taxon>Eurotiomycetidae</taxon>
        <taxon>Onygenales</taxon>
        <taxon>Arthrodermataceae</taxon>
        <taxon>Trichophyton</taxon>
    </lineage>
</organism>
<dbReference type="AlphaFoldDB" id="A0A059J1G9"/>
<protein>
    <submittedName>
        <fullName evidence="1">Uncharacterized protein</fullName>
    </submittedName>
</protein>
<name>A0A059J1G9_TRIIM</name>
<evidence type="ECO:0000313" key="2">
    <source>
        <dbReference type="Proteomes" id="UP000024533"/>
    </source>
</evidence>
<dbReference type="OrthoDB" id="10603196at2759"/>
<proteinExistence type="predicted"/>
<reference evidence="1 2" key="1">
    <citation type="submission" date="2014-02" db="EMBL/GenBank/DDBJ databases">
        <title>The Genome Sequence of Trichophyton interdigitale MR816.</title>
        <authorList>
            <consortium name="The Broad Institute Genomics Platform"/>
            <person name="Cuomo C.A."/>
            <person name="White T.C."/>
            <person name="Graser Y."/>
            <person name="Martinez-Rossi N."/>
            <person name="Heitman J."/>
            <person name="Young S.K."/>
            <person name="Zeng Q."/>
            <person name="Gargeya S."/>
            <person name="Abouelleil A."/>
            <person name="Alvarado L."/>
            <person name="Chapman S.B."/>
            <person name="Gainer-Dewar J."/>
            <person name="Goldberg J."/>
            <person name="Griggs A."/>
            <person name="Gujja S."/>
            <person name="Hansen M."/>
            <person name="Howarth C."/>
            <person name="Imamovic A."/>
            <person name="Larimer J."/>
            <person name="Martinez D."/>
            <person name="Murphy C."/>
            <person name="Pearson M.D."/>
            <person name="Persinoti G."/>
            <person name="Poon T."/>
            <person name="Priest M."/>
            <person name="Roberts A.D."/>
            <person name="Saif S."/>
            <person name="Shea T.D."/>
            <person name="Sykes S.N."/>
            <person name="Wortman J."/>
            <person name="Nusbaum C."/>
            <person name="Birren B."/>
        </authorList>
    </citation>
    <scope>NUCLEOTIDE SEQUENCE [LARGE SCALE GENOMIC DNA]</scope>
    <source>
        <strain evidence="1 2">MR816</strain>
    </source>
</reference>
<dbReference type="HOGENOM" id="CLU_1653397_0_0_1"/>
<gene>
    <name evidence="1" type="ORF">H109_06355</name>
</gene>
<dbReference type="EMBL" id="AOKY01000398">
    <property type="protein sequence ID" value="KDB21706.1"/>
    <property type="molecule type" value="Genomic_DNA"/>
</dbReference>
<dbReference type="OMA" id="WMSVAVR"/>
<evidence type="ECO:0000313" key="1">
    <source>
        <dbReference type="EMBL" id="KDB21706.1"/>
    </source>
</evidence>
<keyword evidence="2" id="KW-1185">Reference proteome</keyword>